<protein>
    <recommendedName>
        <fullName evidence="3">50S ribosomal protein L7/L12</fullName>
    </recommendedName>
</protein>
<accession>A0A7C4R5D2</accession>
<feature type="coiled-coil region" evidence="1">
    <location>
        <begin position="13"/>
        <end position="50"/>
    </location>
</feature>
<keyword evidence="1" id="KW-0175">Coiled coil</keyword>
<evidence type="ECO:0000313" key="2">
    <source>
        <dbReference type="EMBL" id="HGT70841.1"/>
    </source>
</evidence>
<name>A0A7C4R5D2_UNCC3</name>
<gene>
    <name evidence="2" type="ORF">ENT43_01095</name>
</gene>
<organism evidence="2">
    <name type="scientific">candidate division CPR3 bacterium</name>
    <dbReference type="NCBI Taxonomy" id="2268181"/>
    <lineage>
        <taxon>Bacteria</taxon>
        <taxon>Bacteria division CPR3</taxon>
    </lineage>
</organism>
<sequence>MTTNNQKEGDSNLDIVRHLLESAEAQIRSAKQLLSENPEKNKKLKKLNLDQKASELNIISEGRIIEGVFDGEMMIGPDKKKYPVPANYASKSKFVAGDILKLTIENDGSFVYKQIRPIERKRLVGSLLFEDDQYKVLAGGKPYKVLLASVTYFKLAPGDTVTVAIPENEDSDWAAIESAAITD</sequence>
<reference evidence="2" key="1">
    <citation type="journal article" date="2020" name="mSystems">
        <title>Genome- and Community-Level Interaction Insights into Carbon Utilization and Element Cycling Functions of Hydrothermarchaeota in Hydrothermal Sediment.</title>
        <authorList>
            <person name="Zhou Z."/>
            <person name="Liu Y."/>
            <person name="Xu W."/>
            <person name="Pan J."/>
            <person name="Luo Z.H."/>
            <person name="Li M."/>
        </authorList>
    </citation>
    <scope>NUCLEOTIDE SEQUENCE [LARGE SCALE GENOMIC DNA]</scope>
    <source>
        <strain evidence="2">SpSt-579</strain>
    </source>
</reference>
<dbReference type="AlphaFoldDB" id="A0A7C4R5D2"/>
<evidence type="ECO:0000256" key="1">
    <source>
        <dbReference type="SAM" id="Coils"/>
    </source>
</evidence>
<evidence type="ECO:0008006" key="3">
    <source>
        <dbReference type="Google" id="ProtNLM"/>
    </source>
</evidence>
<dbReference type="EMBL" id="DSYQ01000003">
    <property type="protein sequence ID" value="HGT70841.1"/>
    <property type="molecule type" value="Genomic_DNA"/>
</dbReference>
<comment type="caution">
    <text evidence="2">The sequence shown here is derived from an EMBL/GenBank/DDBJ whole genome shotgun (WGS) entry which is preliminary data.</text>
</comment>
<proteinExistence type="predicted"/>